<comment type="caution">
    <text evidence="2">The sequence shown here is derived from an EMBL/GenBank/DDBJ whole genome shotgun (WGS) entry which is preliminary data.</text>
</comment>
<reference evidence="2" key="2">
    <citation type="journal article" date="2019" name="IMA Fungus">
        <title>Genome sequencing and comparison of five Tilletia species to identify candidate genes for the detection of regulated species infecting wheat.</title>
        <authorList>
            <person name="Nguyen H.D.T."/>
            <person name="Sultana T."/>
            <person name="Kesanakurti P."/>
            <person name="Hambleton S."/>
        </authorList>
    </citation>
    <scope>NUCLEOTIDE SEQUENCE</scope>
    <source>
        <strain evidence="2">DAOMC 236422</strain>
    </source>
</reference>
<dbReference type="AlphaFoldDB" id="A0A8X7N7M4"/>
<evidence type="ECO:0000313" key="2">
    <source>
        <dbReference type="EMBL" id="KAE8267833.1"/>
    </source>
</evidence>
<organism evidence="2 3">
    <name type="scientific">Tilletia walkeri</name>
    <dbReference type="NCBI Taxonomy" id="117179"/>
    <lineage>
        <taxon>Eukaryota</taxon>
        <taxon>Fungi</taxon>
        <taxon>Dikarya</taxon>
        <taxon>Basidiomycota</taxon>
        <taxon>Ustilaginomycotina</taxon>
        <taxon>Exobasidiomycetes</taxon>
        <taxon>Tilletiales</taxon>
        <taxon>Tilletiaceae</taxon>
        <taxon>Tilletia</taxon>
    </lineage>
</organism>
<gene>
    <name evidence="2" type="ORF">A4X09_0g4511</name>
</gene>
<keyword evidence="3" id="KW-1185">Reference proteome</keyword>
<dbReference type="EMBL" id="LWDG02000194">
    <property type="protein sequence ID" value="KAE8267833.1"/>
    <property type="molecule type" value="Genomic_DNA"/>
</dbReference>
<protein>
    <submittedName>
        <fullName evidence="2">Uncharacterized protein</fullName>
    </submittedName>
</protein>
<sequence length="122" mass="13217">MSNYLTPRLRRLFTSSFFGATFAGAFLTVAATTALASSAADGEGPLACPAQQRKKREAVEASRRSAAAAGLEEEEEQEHGRHLHSAAWDESSGQPYNARVGERVRLTSKGGWIEIPELKPSR</sequence>
<name>A0A8X7N7M4_9BASI</name>
<dbReference type="Proteomes" id="UP000078113">
    <property type="component" value="Unassembled WGS sequence"/>
</dbReference>
<accession>A0A8X7N7M4</accession>
<feature type="region of interest" description="Disordered" evidence="1">
    <location>
        <begin position="38"/>
        <end position="100"/>
    </location>
</feature>
<evidence type="ECO:0000256" key="1">
    <source>
        <dbReference type="SAM" id="MobiDB-lite"/>
    </source>
</evidence>
<reference evidence="2" key="1">
    <citation type="submission" date="2016-04" db="EMBL/GenBank/DDBJ databases">
        <authorList>
            <person name="Nguyen H.D."/>
            <person name="Samba Siva P."/>
            <person name="Cullis J."/>
            <person name="Levesque C.A."/>
            <person name="Hambleton S."/>
        </authorList>
    </citation>
    <scope>NUCLEOTIDE SEQUENCE</scope>
    <source>
        <strain evidence="2">DAOMC 236422</strain>
    </source>
</reference>
<evidence type="ECO:0000313" key="3">
    <source>
        <dbReference type="Proteomes" id="UP000078113"/>
    </source>
</evidence>
<proteinExistence type="predicted"/>